<dbReference type="Proteomes" id="UP000000724">
    <property type="component" value="Contig Pc00c13"/>
</dbReference>
<dbReference type="HOGENOM" id="CLU_1332324_0_0_1"/>
<feature type="region of interest" description="Disordered" evidence="1">
    <location>
        <begin position="1"/>
        <end position="75"/>
    </location>
</feature>
<dbReference type="EMBL" id="AM920428">
    <property type="protein sequence ID" value="CAP92530.1"/>
    <property type="molecule type" value="Genomic_DNA"/>
</dbReference>
<reference evidence="2 3" key="1">
    <citation type="journal article" date="2008" name="Nat. Biotechnol.">
        <title>Genome sequencing and analysis of the filamentous fungus Penicillium chrysogenum.</title>
        <authorList>
            <person name="van den Berg M.A."/>
            <person name="Albang R."/>
            <person name="Albermann K."/>
            <person name="Badger J.H."/>
            <person name="Daran J.-M."/>
            <person name="Driessen A.J.M."/>
            <person name="Garcia-Estrada C."/>
            <person name="Fedorova N.D."/>
            <person name="Harris D.M."/>
            <person name="Heijne W.H.M."/>
            <person name="Joardar V.S."/>
            <person name="Kiel J.A.K.W."/>
            <person name="Kovalchuk A."/>
            <person name="Martin J.F."/>
            <person name="Nierman W.C."/>
            <person name="Nijland J.G."/>
            <person name="Pronk J.T."/>
            <person name="Roubos J.A."/>
            <person name="van der Klei I.J."/>
            <person name="van Peij N.N.M.E."/>
            <person name="Veenhuis M."/>
            <person name="von Doehren H."/>
            <person name="Wagner C."/>
            <person name="Wortman J.R."/>
            <person name="Bovenberg R.A.L."/>
        </authorList>
    </citation>
    <scope>NUCLEOTIDE SEQUENCE [LARGE SCALE GENOMIC DNA]</scope>
    <source>
        <strain evidence="3">ATCC 28089 / DSM 1075 / NRRL 1951 / Wisconsin 54-1255</strain>
    </source>
</reference>
<evidence type="ECO:0000313" key="2">
    <source>
        <dbReference type="EMBL" id="CAP92530.1"/>
    </source>
</evidence>
<sequence>MNGCRLQTNKEDSSLKRTTDRNHDGEITSSERKGRASREHPFSQSKVNHGKGNVGAQLMASGPSGSRRKLKNPPRCTTAARLGGRPRFNIVDTAKTLSHLAMAAMVDIEELIDIDDVYASCKEPRLKRHSRRAVAMTERGKQSLEVTELKEITTVVDSGREHSSLAVIAGRRQCGLVRAPTLPPHYGRRRLLEIRFVHKSLPICMN</sequence>
<proteinExistence type="predicted"/>
<accession>B6H2I3</accession>
<organism evidence="2 3">
    <name type="scientific">Penicillium rubens (strain ATCC 28089 / DSM 1075 / NRRL 1951 / Wisconsin 54-1255)</name>
    <name type="common">Penicillium chrysogenum</name>
    <dbReference type="NCBI Taxonomy" id="500485"/>
    <lineage>
        <taxon>Eukaryota</taxon>
        <taxon>Fungi</taxon>
        <taxon>Dikarya</taxon>
        <taxon>Ascomycota</taxon>
        <taxon>Pezizomycotina</taxon>
        <taxon>Eurotiomycetes</taxon>
        <taxon>Eurotiomycetidae</taxon>
        <taxon>Eurotiales</taxon>
        <taxon>Aspergillaceae</taxon>
        <taxon>Penicillium</taxon>
        <taxon>Penicillium chrysogenum species complex</taxon>
    </lineage>
</organism>
<dbReference type="AlphaFoldDB" id="B6H2I3"/>
<dbReference type="VEuPathDB" id="FungiDB:PCH_Pc13g14610"/>
<name>B6H2I3_PENRW</name>
<gene>
    <name evidence="2" type="ORF">Pc13g14610</name>
    <name evidence="2" type="ORF">PCH_Pc13g14610</name>
</gene>
<keyword evidence="3" id="KW-1185">Reference proteome</keyword>
<evidence type="ECO:0000313" key="3">
    <source>
        <dbReference type="Proteomes" id="UP000000724"/>
    </source>
</evidence>
<protein>
    <submittedName>
        <fullName evidence="2">Uncharacterized protein</fullName>
    </submittedName>
</protein>
<feature type="compositionally biased region" description="Basic and acidic residues" evidence="1">
    <location>
        <begin position="8"/>
        <end position="41"/>
    </location>
</feature>
<evidence type="ECO:0000256" key="1">
    <source>
        <dbReference type="SAM" id="MobiDB-lite"/>
    </source>
</evidence>